<dbReference type="Proteomes" id="UP000199706">
    <property type="component" value="Unassembled WGS sequence"/>
</dbReference>
<sequence>MLTSLVATAKASKISKFCTAVGRLTDYPTTTMKPSTERDYHRRIARVIEAILADPGAPHTVENLASVAHLSPFHFHRIYRALTGESIVETVQRVRLARAAHRLTVAGDSVTTIAGKAGYESPQAFSRAFRGFAGVSPSTFQMRQRRLSTLHASGPRIADASPAIPDEDLQCVELVELAPIEVLCLRHDGPTATINQTFKSLGQMLGCTPSEALAQGTIGMCSGDPEEPGSFRYLAAILRDASMSAPSPVETVRIEGGLYASHRLVGPYALIAPAFQALYGGWLPQSGYEADDRMALEFYRSRPSPERQTENVTDLMIPVRKD</sequence>
<dbReference type="InterPro" id="IPR011256">
    <property type="entry name" value="Reg_factor_effector_dom_sf"/>
</dbReference>
<dbReference type="EMBL" id="FNCJ01000013">
    <property type="protein sequence ID" value="SDH78900.1"/>
    <property type="molecule type" value="Genomic_DNA"/>
</dbReference>
<dbReference type="PANTHER" id="PTHR40055">
    <property type="entry name" value="TRANSCRIPTIONAL REGULATOR YGIV-RELATED"/>
    <property type="match status" value="1"/>
</dbReference>
<proteinExistence type="predicted"/>
<reference evidence="5 6" key="1">
    <citation type="submission" date="2016-10" db="EMBL/GenBank/DDBJ databases">
        <authorList>
            <person name="de Groot N.N."/>
        </authorList>
    </citation>
    <scope>NUCLEOTIDE SEQUENCE [LARGE SCALE GENOMIC DNA]</scope>
    <source>
        <strain evidence="5 6">LMG 2247</strain>
    </source>
</reference>
<feature type="region of interest" description="Disordered" evidence="3">
    <location>
        <begin position="302"/>
        <end position="322"/>
    </location>
</feature>
<protein>
    <submittedName>
        <fullName evidence="5">AraC family transcriptional regulator</fullName>
    </submittedName>
</protein>
<evidence type="ECO:0000259" key="4">
    <source>
        <dbReference type="PROSITE" id="PS01124"/>
    </source>
</evidence>
<organism evidence="5 6">
    <name type="scientific">Paraburkholderia phenazinium</name>
    <dbReference type="NCBI Taxonomy" id="60549"/>
    <lineage>
        <taxon>Bacteria</taxon>
        <taxon>Pseudomonadati</taxon>
        <taxon>Pseudomonadota</taxon>
        <taxon>Betaproteobacteria</taxon>
        <taxon>Burkholderiales</taxon>
        <taxon>Burkholderiaceae</taxon>
        <taxon>Paraburkholderia</taxon>
    </lineage>
</organism>
<dbReference type="SMART" id="SM00871">
    <property type="entry name" value="AraC_E_bind"/>
    <property type="match status" value="1"/>
</dbReference>
<dbReference type="SMART" id="SM00342">
    <property type="entry name" value="HTH_ARAC"/>
    <property type="match status" value="1"/>
</dbReference>
<feature type="domain" description="HTH araC/xylS-type" evidence="4">
    <location>
        <begin position="42"/>
        <end position="143"/>
    </location>
</feature>
<dbReference type="SUPFAM" id="SSF55136">
    <property type="entry name" value="Probable bacterial effector-binding domain"/>
    <property type="match status" value="1"/>
</dbReference>
<dbReference type="InterPro" id="IPR009057">
    <property type="entry name" value="Homeodomain-like_sf"/>
</dbReference>
<accession>A0A1G8F9X1</accession>
<evidence type="ECO:0000313" key="6">
    <source>
        <dbReference type="Proteomes" id="UP000199706"/>
    </source>
</evidence>
<dbReference type="Gene3D" id="3.20.80.10">
    <property type="entry name" value="Regulatory factor, effector binding domain"/>
    <property type="match status" value="1"/>
</dbReference>
<dbReference type="InterPro" id="IPR050908">
    <property type="entry name" value="SmbC-like"/>
</dbReference>
<keyword evidence="1" id="KW-0805">Transcription regulation</keyword>
<keyword evidence="2" id="KW-0804">Transcription</keyword>
<dbReference type="InterPro" id="IPR029442">
    <property type="entry name" value="GyrI-like"/>
</dbReference>
<dbReference type="InterPro" id="IPR018060">
    <property type="entry name" value="HTH_AraC"/>
</dbReference>
<dbReference type="GO" id="GO:0003700">
    <property type="term" value="F:DNA-binding transcription factor activity"/>
    <property type="evidence" value="ECO:0007669"/>
    <property type="project" value="InterPro"/>
</dbReference>
<evidence type="ECO:0000256" key="1">
    <source>
        <dbReference type="ARBA" id="ARBA00023015"/>
    </source>
</evidence>
<evidence type="ECO:0000313" key="5">
    <source>
        <dbReference type="EMBL" id="SDH78900.1"/>
    </source>
</evidence>
<dbReference type="Pfam" id="PF12833">
    <property type="entry name" value="HTH_18"/>
    <property type="match status" value="1"/>
</dbReference>
<dbReference type="GO" id="GO:0043565">
    <property type="term" value="F:sequence-specific DNA binding"/>
    <property type="evidence" value="ECO:0007669"/>
    <property type="project" value="InterPro"/>
</dbReference>
<dbReference type="Gene3D" id="1.10.10.60">
    <property type="entry name" value="Homeodomain-like"/>
    <property type="match status" value="2"/>
</dbReference>
<evidence type="ECO:0000256" key="3">
    <source>
        <dbReference type="SAM" id="MobiDB-lite"/>
    </source>
</evidence>
<dbReference type="PROSITE" id="PS01124">
    <property type="entry name" value="HTH_ARAC_FAMILY_2"/>
    <property type="match status" value="1"/>
</dbReference>
<dbReference type="AlphaFoldDB" id="A0A1G8F9X1"/>
<evidence type="ECO:0000256" key="2">
    <source>
        <dbReference type="ARBA" id="ARBA00023163"/>
    </source>
</evidence>
<dbReference type="Pfam" id="PF06445">
    <property type="entry name" value="GyrI-like"/>
    <property type="match status" value="1"/>
</dbReference>
<gene>
    <name evidence="5" type="ORF">SAMN05216466_11398</name>
</gene>
<dbReference type="InterPro" id="IPR010499">
    <property type="entry name" value="AraC_E-bd"/>
</dbReference>
<name>A0A1G8F9X1_9BURK</name>
<dbReference type="SUPFAM" id="SSF46689">
    <property type="entry name" value="Homeodomain-like"/>
    <property type="match status" value="2"/>
</dbReference>
<dbReference type="PANTHER" id="PTHR40055:SF1">
    <property type="entry name" value="TRANSCRIPTIONAL REGULATOR YGIV-RELATED"/>
    <property type="match status" value="1"/>
</dbReference>